<gene>
    <name evidence="8" type="ORF">ACFQZX_05545</name>
</gene>
<organism evidence="8 9">
    <name type="scientific">Mucilaginibacter litoreus</name>
    <dbReference type="NCBI Taxonomy" id="1048221"/>
    <lineage>
        <taxon>Bacteria</taxon>
        <taxon>Pseudomonadati</taxon>
        <taxon>Bacteroidota</taxon>
        <taxon>Sphingobacteriia</taxon>
        <taxon>Sphingobacteriales</taxon>
        <taxon>Sphingobacteriaceae</taxon>
        <taxon>Mucilaginibacter</taxon>
    </lineage>
</organism>
<evidence type="ECO:0000313" key="9">
    <source>
        <dbReference type="Proteomes" id="UP001597010"/>
    </source>
</evidence>
<dbReference type="Proteomes" id="UP001597010">
    <property type="component" value="Unassembled WGS sequence"/>
</dbReference>
<keyword evidence="3" id="KW-0732">Signal</keyword>
<dbReference type="InterPro" id="IPR033985">
    <property type="entry name" value="SusD-like_N"/>
</dbReference>
<dbReference type="Gene3D" id="1.25.40.390">
    <property type="match status" value="1"/>
</dbReference>
<comment type="similarity">
    <text evidence="2">Belongs to the SusD family.</text>
</comment>
<evidence type="ECO:0000259" key="6">
    <source>
        <dbReference type="Pfam" id="PF07980"/>
    </source>
</evidence>
<evidence type="ECO:0000259" key="7">
    <source>
        <dbReference type="Pfam" id="PF14322"/>
    </source>
</evidence>
<evidence type="ECO:0000256" key="1">
    <source>
        <dbReference type="ARBA" id="ARBA00004442"/>
    </source>
</evidence>
<keyword evidence="9" id="KW-1185">Reference proteome</keyword>
<feature type="domain" description="SusD-like N-terminal" evidence="7">
    <location>
        <begin position="52"/>
        <end position="234"/>
    </location>
</feature>
<evidence type="ECO:0000256" key="3">
    <source>
        <dbReference type="ARBA" id="ARBA00022729"/>
    </source>
</evidence>
<feature type="domain" description="RagB/SusD" evidence="6">
    <location>
        <begin position="297"/>
        <end position="567"/>
    </location>
</feature>
<keyword evidence="4" id="KW-0472">Membrane</keyword>
<proteinExistence type="inferred from homology"/>
<evidence type="ECO:0000313" key="8">
    <source>
        <dbReference type="EMBL" id="MFD0793071.1"/>
    </source>
</evidence>
<evidence type="ECO:0000256" key="2">
    <source>
        <dbReference type="ARBA" id="ARBA00006275"/>
    </source>
</evidence>
<keyword evidence="5" id="KW-0998">Cell outer membrane</keyword>
<dbReference type="CDD" id="cd08977">
    <property type="entry name" value="SusD"/>
    <property type="match status" value="1"/>
</dbReference>
<name>A0ABW3ARE9_9SPHI</name>
<protein>
    <submittedName>
        <fullName evidence="8">RagB/SusD family nutrient uptake outer membrane protein</fullName>
    </submittedName>
</protein>
<dbReference type="EMBL" id="JBHTHZ010000002">
    <property type="protein sequence ID" value="MFD0793071.1"/>
    <property type="molecule type" value="Genomic_DNA"/>
</dbReference>
<dbReference type="Pfam" id="PF14322">
    <property type="entry name" value="SusD-like_3"/>
    <property type="match status" value="1"/>
</dbReference>
<accession>A0ABW3ARE9</accession>
<evidence type="ECO:0000256" key="5">
    <source>
        <dbReference type="ARBA" id="ARBA00023237"/>
    </source>
</evidence>
<comment type="subcellular location">
    <subcellularLocation>
        <location evidence="1">Cell outer membrane</location>
    </subcellularLocation>
</comment>
<evidence type="ECO:0000256" key="4">
    <source>
        <dbReference type="ARBA" id="ARBA00023136"/>
    </source>
</evidence>
<dbReference type="RefSeq" id="WP_377112321.1">
    <property type="nucleotide sequence ID" value="NZ_JBHTHZ010000002.1"/>
</dbReference>
<comment type="caution">
    <text evidence="8">The sequence shown here is derived from an EMBL/GenBank/DDBJ whole genome shotgun (WGS) entry which is preliminary data.</text>
</comment>
<dbReference type="PROSITE" id="PS51257">
    <property type="entry name" value="PROKAR_LIPOPROTEIN"/>
    <property type="match status" value="1"/>
</dbReference>
<reference evidence="9" key="1">
    <citation type="journal article" date="2019" name="Int. J. Syst. Evol. Microbiol.">
        <title>The Global Catalogue of Microorganisms (GCM) 10K type strain sequencing project: providing services to taxonomists for standard genome sequencing and annotation.</title>
        <authorList>
            <consortium name="The Broad Institute Genomics Platform"/>
            <consortium name="The Broad Institute Genome Sequencing Center for Infectious Disease"/>
            <person name="Wu L."/>
            <person name="Ma J."/>
        </authorList>
    </citation>
    <scope>NUCLEOTIDE SEQUENCE [LARGE SCALE GENOMIC DNA]</scope>
    <source>
        <strain evidence="9">CCUG 61484</strain>
    </source>
</reference>
<dbReference type="Pfam" id="PF07980">
    <property type="entry name" value="SusD_RagB"/>
    <property type="match status" value="1"/>
</dbReference>
<sequence length="567" mass="63251">MKTLYKISAALIAVAIITGCKKDEPVPAEQRTIDFVFDKNDSLGTNAYAYLNSVYAYLKSGHNRVNGEYLDAASDDAVSATNNTTIDVYRIATGAYNATNLPAGDNIWEDAYKGIRQANIFISNIDIVPVKDQLRPGVSMKYAWKSEARFIRAMHYFNLLKRYGGVPLLGDKVYTLEDNLNIPRNSFEECVNYIVSECDAIKDSLLTAPLANPAANSQRVTNAAAMALKARVLLFAASPLYNGGNIDGDNPLTGYTGFDASRWAKAAQAARDVMDMNAFSLMPDFRNVFITQVPANTEVIFERPNGQNTNVESNNGPLGFSTTPIGQGKTSPTQELVNAFPMNNGLPISDPSSQYDINNPYANRDPRLTATVFYNGSQWLNATVQTYEGGRSKPNAGTLQTQTGYYMRKFMGLFETQSNYSNHPGDWMLFRYADILLSYAEAQNEVLAAPDASVYAAVEQIRQRAGLNPYQLPVGLSKEQMREAIHNERRIEMAFEESRFFDIRRWKIAEDVMNQPLKGVVIRNTSNGLTYNYVDVLTPKFTTPMYLYPIPYNETLKNPNLKQNPGW</sequence>
<dbReference type="InterPro" id="IPR012944">
    <property type="entry name" value="SusD_RagB_dom"/>
</dbReference>
<dbReference type="SUPFAM" id="SSF48452">
    <property type="entry name" value="TPR-like"/>
    <property type="match status" value="1"/>
</dbReference>
<dbReference type="InterPro" id="IPR011990">
    <property type="entry name" value="TPR-like_helical_dom_sf"/>
</dbReference>